<dbReference type="RefSeq" id="XP_002182190.1">
    <property type="nucleotide sequence ID" value="XM_002182154.1"/>
</dbReference>
<feature type="compositionally biased region" description="Basic residues" evidence="3">
    <location>
        <begin position="442"/>
        <end position="454"/>
    </location>
</feature>
<feature type="compositionally biased region" description="Polar residues" evidence="3">
    <location>
        <begin position="699"/>
        <end position="719"/>
    </location>
</feature>
<dbReference type="AlphaFoldDB" id="B7G561"/>
<feature type="compositionally biased region" description="Polar residues" evidence="3">
    <location>
        <begin position="1105"/>
        <end position="1127"/>
    </location>
</feature>
<evidence type="ECO:0000313" key="5">
    <source>
        <dbReference type="EMBL" id="EEC46091.1"/>
    </source>
</evidence>
<dbReference type="PROSITE" id="PS50084">
    <property type="entry name" value="KH_TYPE_1"/>
    <property type="match status" value="2"/>
</dbReference>
<feature type="region of interest" description="Disordered" evidence="3">
    <location>
        <begin position="882"/>
        <end position="907"/>
    </location>
</feature>
<dbReference type="PaxDb" id="2850-Phatr47861"/>
<dbReference type="GO" id="GO:0003723">
    <property type="term" value="F:RNA binding"/>
    <property type="evidence" value="ECO:0007669"/>
    <property type="project" value="UniProtKB-UniRule"/>
</dbReference>
<name>B7G561_PHATC</name>
<dbReference type="PANTHER" id="PTHR10288">
    <property type="entry name" value="KH DOMAIN CONTAINING RNA BINDING PROTEIN"/>
    <property type="match status" value="1"/>
</dbReference>
<dbReference type="InterPro" id="IPR004088">
    <property type="entry name" value="KH_dom_type_1"/>
</dbReference>
<dbReference type="OrthoDB" id="5204190at2759"/>
<evidence type="ECO:0000256" key="1">
    <source>
        <dbReference type="ARBA" id="ARBA00022737"/>
    </source>
</evidence>
<dbReference type="Gene3D" id="3.30.1370.10">
    <property type="entry name" value="K Homology domain, type 1"/>
    <property type="match status" value="2"/>
</dbReference>
<keyword evidence="6" id="KW-1185">Reference proteome</keyword>
<feature type="compositionally biased region" description="Low complexity" evidence="3">
    <location>
        <begin position="882"/>
        <end position="898"/>
    </location>
</feature>
<dbReference type="EMBL" id="CM000617">
    <property type="protein sequence ID" value="EEC46091.1"/>
    <property type="molecule type" value="Genomic_DNA"/>
</dbReference>
<dbReference type="InterPro" id="IPR036612">
    <property type="entry name" value="KH_dom_type_1_sf"/>
</dbReference>
<evidence type="ECO:0000256" key="3">
    <source>
        <dbReference type="SAM" id="MobiDB-lite"/>
    </source>
</evidence>
<dbReference type="HOGENOM" id="CLU_268186_0_0_1"/>
<proteinExistence type="predicted"/>
<feature type="region of interest" description="Disordered" evidence="3">
    <location>
        <begin position="699"/>
        <end position="739"/>
    </location>
</feature>
<feature type="domain" description="K Homology" evidence="4">
    <location>
        <begin position="756"/>
        <end position="823"/>
    </location>
</feature>
<dbReference type="SUPFAM" id="SSF54791">
    <property type="entry name" value="Eukaryotic type KH-domain (KH-domain type I)"/>
    <property type="match status" value="2"/>
</dbReference>
<organism evidence="5 6">
    <name type="scientific">Phaeodactylum tricornutum (strain CCAP 1055/1)</name>
    <dbReference type="NCBI Taxonomy" id="556484"/>
    <lineage>
        <taxon>Eukaryota</taxon>
        <taxon>Sar</taxon>
        <taxon>Stramenopiles</taxon>
        <taxon>Ochrophyta</taxon>
        <taxon>Bacillariophyta</taxon>
        <taxon>Bacillariophyceae</taxon>
        <taxon>Bacillariophycidae</taxon>
        <taxon>Naviculales</taxon>
        <taxon>Phaeodactylaceae</taxon>
        <taxon>Phaeodactylum</taxon>
    </lineage>
</organism>
<reference evidence="6" key="2">
    <citation type="submission" date="2008-08" db="EMBL/GenBank/DDBJ databases">
        <authorList>
            <consortium name="Diatom Consortium"/>
            <person name="Grigoriev I."/>
            <person name="Grimwood J."/>
            <person name="Kuo A."/>
            <person name="Otillar R.P."/>
            <person name="Salamov A."/>
            <person name="Detter J.C."/>
            <person name="Lindquist E."/>
            <person name="Shapiro H."/>
            <person name="Lucas S."/>
            <person name="Glavina del Rio T."/>
            <person name="Pitluck S."/>
            <person name="Rokhsar D."/>
            <person name="Bowler C."/>
        </authorList>
    </citation>
    <scope>GENOME REANNOTATION</scope>
    <source>
        <strain evidence="6">CCAP 1055/1</strain>
    </source>
</reference>
<feature type="compositionally biased region" description="Basic and acidic residues" evidence="3">
    <location>
        <begin position="455"/>
        <end position="471"/>
    </location>
</feature>
<evidence type="ECO:0000259" key="4">
    <source>
        <dbReference type="SMART" id="SM00322"/>
    </source>
</evidence>
<dbReference type="Pfam" id="PF00013">
    <property type="entry name" value="KH_1"/>
    <property type="match status" value="2"/>
</dbReference>
<dbReference type="SMART" id="SM00322">
    <property type="entry name" value="KH"/>
    <property type="match status" value="2"/>
</dbReference>
<feature type="region of interest" description="Disordered" evidence="3">
    <location>
        <begin position="1105"/>
        <end position="1145"/>
    </location>
</feature>
<evidence type="ECO:0000256" key="2">
    <source>
        <dbReference type="PROSITE-ProRule" id="PRU00117"/>
    </source>
</evidence>
<dbReference type="Proteomes" id="UP000000759">
    <property type="component" value="Chromosome 15"/>
</dbReference>
<sequence length="1234" mass="133295">MSLRRRLTKPGRESLKGWEGWGSAPHSDLLDTAREPLSQKGPVYYRTSLPCRLVALLGAGGSPFLRLHVPARLVSLLRTQKTVQEPAYQSPFASLCSPPTKTGTHTLVVRDWTSDNTRMPVRPKRSLAKYFHGGDPSDVVECPGYRAANNGNQHRSVHNATMEALVRGSPVADTANGGGVLVPSVQPQLSAVRHSNGCLHCHTEDTSENNVQVRCDECGAYICDECHWCHEYQANHEIRVCDRCDGFYCKGCDEMDQCEDCGEVVCASCSTLLSCKFCGGGLCEECATACGRRDAKFAVECDTCRLSYCLVCLASGVKDPCVRCGHRPSKRMEQLVHLRLKSIYKAFKQNSGSNGLEVRAPHTATKTYARLRENDEPCDNPDSLLQAAASVVAAKHPELLTAPEDVESQLVRLDLEQEKADAAAAALLAELEEEEHAEQVKKNKKKKRKGRNGNKKSEEEVDKKLPAKEDLLPQPSSPEPVSVATDLHVVATSPSIPNSPDPPKASAVDSMQQKLCDLVMNEDMKGLEDLMASLKGVPGQAALRKNAKKALKRLQTPEVDAHIIEAREITTATLTTPLDEATVPDGAATPPPPTSDLLHVISYTHNKLPTQPSNVSHRARNASATPKTECVLHMASSIVGWVIGKGGQRIRDLMEESGARVWIDQENLGKMDPRIVYVSGHRKNVDSAVYLLQKLVAQTPTDPSASNQNTLLGLKSDSSLDPGIVPSRPSDSHEGTTSVRVQTYGVHADRASDTTGKGNHILTCDKRFVPLLIGRRGWTIKNIQDSSGARVDIDQNVAPPRITISGAEEQVSIAVEMVRDVLSYPHSQLQGRAGRDECDHAADHERNTPGVELQMRLYFHRMNRNSPPSSLIMPDDVQSTISASSSLSLTPEPSTASSNRTNLHVPSGPMLPPAYNAGLYTSGVNARSTSFQPGFNASNGPLFTGHSPSMILPAEQLFRVQSGQYAEFQQSTRDIGGASLFPDQNIGFAAPANVQPPNYLQSQSSSPFESNPLGSYGNIPSNQQQAGLFPLSQPVFSSRNERIIGQSTAVDALRSNSLDPKESASMWEQLGGAAVSQPAVASGGSAGFHLDAAVEFLQNSNLGPHYSPISSDADQNIGQSTGGSVNPQRFGPSARGKRTPAHGKAESQMVDSFFGPNKQDIRDNRVLNGLSGLSVADKDVSTGLWGVPIQALPSLGEVEGATINKSSALYAAIQPNLANKKEQRPEHSRFNWGP</sequence>
<accession>B7G561</accession>
<feature type="region of interest" description="Disordered" evidence="3">
    <location>
        <begin position="433"/>
        <end position="481"/>
    </location>
</feature>
<feature type="domain" description="K Homology" evidence="4">
    <location>
        <begin position="626"/>
        <end position="697"/>
    </location>
</feature>
<dbReference type="GeneID" id="7203084"/>
<keyword evidence="2" id="KW-0694">RNA-binding</keyword>
<dbReference type="eggNOG" id="ENOG502R8EI">
    <property type="taxonomic scope" value="Eukaryota"/>
</dbReference>
<gene>
    <name evidence="5" type="ORF">PHATRDRAFT_47861</name>
</gene>
<keyword evidence="1" id="KW-0677">Repeat</keyword>
<dbReference type="InterPro" id="IPR004087">
    <property type="entry name" value="KH_dom"/>
</dbReference>
<dbReference type="KEGG" id="pti:PHATRDRAFT_47861"/>
<evidence type="ECO:0000313" key="6">
    <source>
        <dbReference type="Proteomes" id="UP000000759"/>
    </source>
</evidence>
<reference evidence="5 6" key="1">
    <citation type="journal article" date="2008" name="Nature">
        <title>The Phaeodactylum genome reveals the evolutionary history of diatom genomes.</title>
        <authorList>
            <person name="Bowler C."/>
            <person name="Allen A.E."/>
            <person name="Badger J.H."/>
            <person name="Grimwood J."/>
            <person name="Jabbari K."/>
            <person name="Kuo A."/>
            <person name="Maheswari U."/>
            <person name="Martens C."/>
            <person name="Maumus F."/>
            <person name="Otillar R.P."/>
            <person name="Rayko E."/>
            <person name="Salamov A."/>
            <person name="Vandepoele K."/>
            <person name="Beszteri B."/>
            <person name="Gruber A."/>
            <person name="Heijde M."/>
            <person name="Katinka M."/>
            <person name="Mock T."/>
            <person name="Valentin K."/>
            <person name="Verret F."/>
            <person name="Berges J.A."/>
            <person name="Brownlee C."/>
            <person name="Cadoret J.P."/>
            <person name="Chiovitti A."/>
            <person name="Choi C.J."/>
            <person name="Coesel S."/>
            <person name="De Martino A."/>
            <person name="Detter J.C."/>
            <person name="Durkin C."/>
            <person name="Falciatore A."/>
            <person name="Fournet J."/>
            <person name="Haruta M."/>
            <person name="Huysman M.J."/>
            <person name="Jenkins B.D."/>
            <person name="Jiroutova K."/>
            <person name="Jorgensen R.E."/>
            <person name="Joubert Y."/>
            <person name="Kaplan A."/>
            <person name="Kroger N."/>
            <person name="Kroth P.G."/>
            <person name="La Roche J."/>
            <person name="Lindquist E."/>
            <person name="Lommer M."/>
            <person name="Martin-Jezequel V."/>
            <person name="Lopez P.J."/>
            <person name="Lucas S."/>
            <person name="Mangogna M."/>
            <person name="McGinnis K."/>
            <person name="Medlin L.K."/>
            <person name="Montsant A."/>
            <person name="Oudot-Le Secq M.P."/>
            <person name="Napoli C."/>
            <person name="Obornik M."/>
            <person name="Parker M.S."/>
            <person name="Petit J.L."/>
            <person name="Porcel B.M."/>
            <person name="Poulsen N."/>
            <person name="Robison M."/>
            <person name="Rychlewski L."/>
            <person name="Rynearson T.A."/>
            <person name="Schmutz J."/>
            <person name="Shapiro H."/>
            <person name="Siaut M."/>
            <person name="Stanley M."/>
            <person name="Sussman M.R."/>
            <person name="Taylor A.R."/>
            <person name="Vardi A."/>
            <person name="von Dassow P."/>
            <person name="Vyverman W."/>
            <person name="Willis A."/>
            <person name="Wyrwicz L.S."/>
            <person name="Rokhsar D.S."/>
            <person name="Weissenbach J."/>
            <person name="Armbrust E.V."/>
            <person name="Green B.R."/>
            <person name="Van de Peer Y."/>
            <person name="Grigoriev I.V."/>
        </authorList>
    </citation>
    <scope>NUCLEOTIDE SEQUENCE [LARGE SCALE GENOMIC DNA]</scope>
    <source>
        <strain evidence="5 6">CCAP 1055/1</strain>
    </source>
</reference>
<dbReference type="STRING" id="556484.B7G561"/>
<dbReference type="InParanoid" id="B7G561"/>
<protein>
    <recommendedName>
        <fullName evidence="4">K Homology domain-containing protein</fullName>
    </recommendedName>
</protein>
<dbReference type="CDD" id="cd00105">
    <property type="entry name" value="KH-I"/>
    <property type="match status" value="2"/>
</dbReference>